<comment type="caution">
    <text evidence="1">The sequence shown here is derived from an EMBL/GenBank/DDBJ whole genome shotgun (WGS) entry which is preliminary data.</text>
</comment>
<organism evidence="1 2">
    <name type="scientific">Chryseobacterium aquaeductus</name>
    <dbReference type="NCBI Taxonomy" id="2675056"/>
    <lineage>
        <taxon>Bacteria</taxon>
        <taxon>Pseudomonadati</taxon>
        <taxon>Bacteroidota</taxon>
        <taxon>Flavobacteriia</taxon>
        <taxon>Flavobacteriales</taxon>
        <taxon>Weeksellaceae</taxon>
        <taxon>Chryseobacterium group</taxon>
        <taxon>Chryseobacterium</taxon>
    </lineage>
</organism>
<evidence type="ECO:0000313" key="2">
    <source>
        <dbReference type="Proteomes" id="UP000662618"/>
    </source>
</evidence>
<dbReference type="EMBL" id="CAJIMS010000001">
    <property type="protein sequence ID" value="CAD7807871.1"/>
    <property type="molecule type" value="Genomic_DNA"/>
</dbReference>
<dbReference type="AlphaFoldDB" id="A0A9N8QSI1"/>
<gene>
    <name evidence="1" type="ORF">CHRY9390_01729</name>
</gene>
<dbReference type="Proteomes" id="UP000662618">
    <property type="component" value="Unassembled WGS sequence"/>
</dbReference>
<protein>
    <submittedName>
        <fullName evidence="1">Uncharacterized protein</fullName>
    </submittedName>
</protein>
<evidence type="ECO:0000313" key="1">
    <source>
        <dbReference type="EMBL" id="CAD7807871.1"/>
    </source>
</evidence>
<name>A0A9N8QSI1_9FLAO</name>
<reference evidence="1" key="1">
    <citation type="submission" date="2020-12" db="EMBL/GenBank/DDBJ databases">
        <authorList>
            <person name="Rodrigo-Torres L."/>
            <person name="Arahal R. D."/>
            <person name="Lucena T."/>
        </authorList>
    </citation>
    <scope>NUCLEOTIDE SEQUENCE</scope>
    <source>
        <strain evidence="1">CECT 9390</strain>
    </source>
</reference>
<accession>A0A9N8QSI1</accession>
<proteinExistence type="predicted"/>
<sequence length="29" mass="3508">MGFIYTIKVFYPKTPIYKDDIFLFSAYII</sequence>
<keyword evidence="2" id="KW-1185">Reference proteome</keyword>